<dbReference type="OrthoDB" id="1371952at2"/>
<organism evidence="1 2">
    <name type="scientific">Flavobacterium rivuli WB 3.3-2 = DSM 21788</name>
    <dbReference type="NCBI Taxonomy" id="1121895"/>
    <lineage>
        <taxon>Bacteria</taxon>
        <taxon>Pseudomonadati</taxon>
        <taxon>Bacteroidota</taxon>
        <taxon>Flavobacteriia</taxon>
        <taxon>Flavobacteriales</taxon>
        <taxon>Flavobacteriaceae</taxon>
        <taxon>Flavobacterium</taxon>
    </lineage>
</organism>
<evidence type="ECO:0000313" key="1">
    <source>
        <dbReference type="EMBL" id="KGO85835.1"/>
    </source>
</evidence>
<evidence type="ECO:0000313" key="2">
    <source>
        <dbReference type="Proteomes" id="UP000030152"/>
    </source>
</evidence>
<gene>
    <name evidence="1" type="ORF">Q765_14515</name>
</gene>
<protein>
    <submittedName>
        <fullName evidence="1">Uncharacterized protein</fullName>
    </submittedName>
</protein>
<dbReference type="RefSeq" id="WP_020214957.1">
    <property type="nucleotide sequence ID" value="NZ_JRLX01000016.1"/>
</dbReference>
<reference evidence="1 2" key="1">
    <citation type="submission" date="2013-09" db="EMBL/GenBank/DDBJ databases">
        <authorList>
            <person name="Zeng Z."/>
            <person name="Chen C."/>
        </authorList>
    </citation>
    <scope>NUCLEOTIDE SEQUENCE [LARGE SCALE GENOMIC DNA]</scope>
    <source>
        <strain evidence="1 2">WB 3.3-2</strain>
    </source>
</reference>
<dbReference type="EMBL" id="JRLX01000016">
    <property type="protein sequence ID" value="KGO85835.1"/>
    <property type="molecule type" value="Genomic_DNA"/>
</dbReference>
<sequence>MINDLSNLFTAQTDNKVIVFSTNLKDFVISLNSVAKNLKPYMFYYRAFKKTDFMEHTAADGRKFYLQKVV</sequence>
<accession>A0A0A2MC13</accession>
<dbReference type="eggNOG" id="ENOG502ZYN5">
    <property type="taxonomic scope" value="Bacteria"/>
</dbReference>
<dbReference type="AlphaFoldDB" id="A0A0A2MC13"/>
<proteinExistence type="predicted"/>
<name>A0A0A2MC13_9FLAO</name>
<comment type="caution">
    <text evidence="1">The sequence shown here is derived from an EMBL/GenBank/DDBJ whole genome shotgun (WGS) entry which is preliminary data.</text>
</comment>
<dbReference type="Proteomes" id="UP000030152">
    <property type="component" value="Unassembled WGS sequence"/>
</dbReference>
<keyword evidence="2" id="KW-1185">Reference proteome</keyword>